<evidence type="ECO:0000259" key="8">
    <source>
        <dbReference type="PROSITE" id="PS50104"/>
    </source>
</evidence>
<keyword evidence="2 7" id="KW-0812">Transmembrane</keyword>
<dbReference type="SUPFAM" id="SSF52200">
    <property type="entry name" value="Toll/Interleukin receptor TIR domain"/>
    <property type="match status" value="1"/>
</dbReference>
<feature type="compositionally biased region" description="Basic and acidic residues" evidence="6">
    <location>
        <begin position="18"/>
        <end position="44"/>
    </location>
</feature>
<dbReference type="GO" id="GO:0005886">
    <property type="term" value="C:plasma membrane"/>
    <property type="evidence" value="ECO:0007669"/>
    <property type="project" value="TreeGrafter"/>
</dbReference>
<organism evidence="9 10">
    <name type="scientific">Alligator sinensis</name>
    <name type="common">Chinese alligator</name>
    <dbReference type="NCBI Taxonomy" id="38654"/>
    <lineage>
        <taxon>Eukaryota</taxon>
        <taxon>Metazoa</taxon>
        <taxon>Chordata</taxon>
        <taxon>Craniata</taxon>
        <taxon>Vertebrata</taxon>
        <taxon>Euteleostomi</taxon>
        <taxon>Archelosauria</taxon>
        <taxon>Archosauria</taxon>
        <taxon>Crocodylia</taxon>
        <taxon>Alligatoridae</taxon>
        <taxon>Alligatorinae</taxon>
        <taxon>Alligator</taxon>
    </lineage>
</organism>
<keyword evidence="5 7" id="KW-0472">Membrane</keyword>
<accession>A0A3Q0FP07</accession>
<protein>
    <submittedName>
        <fullName evidence="10">Uncharacterized protein LOC112548286</fullName>
    </submittedName>
</protein>
<evidence type="ECO:0000256" key="5">
    <source>
        <dbReference type="ARBA" id="ARBA00023136"/>
    </source>
</evidence>
<evidence type="ECO:0000256" key="2">
    <source>
        <dbReference type="ARBA" id="ARBA00022692"/>
    </source>
</evidence>
<keyword evidence="4 7" id="KW-1133">Transmembrane helix</keyword>
<dbReference type="GeneID" id="112548286"/>
<dbReference type="Proteomes" id="UP000189705">
    <property type="component" value="Unplaced"/>
</dbReference>
<feature type="region of interest" description="Disordered" evidence="6">
    <location>
        <begin position="1"/>
        <end position="51"/>
    </location>
</feature>
<feature type="compositionally biased region" description="Basic residues" evidence="6">
    <location>
        <begin position="1"/>
        <end position="17"/>
    </location>
</feature>
<keyword evidence="9" id="KW-1185">Reference proteome</keyword>
<evidence type="ECO:0000256" key="4">
    <source>
        <dbReference type="ARBA" id="ARBA00022989"/>
    </source>
</evidence>
<proteinExistence type="predicted"/>
<evidence type="ECO:0000256" key="6">
    <source>
        <dbReference type="SAM" id="MobiDB-lite"/>
    </source>
</evidence>
<dbReference type="AlphaFoldDB" id="A0A3Q0FP07"/>
<dbReference type="STRING" id="38654.A0A3Q0FP07"/>
<dbReference type="InterPro" id="IPR000157">
    <property type="entry name" value="TIR_dom"/>
</dbReference>
<dbReference type="PANTHER" id="PTHR24365:SF530">
    <property type="entry name" value="MSTPROX-RELATED"/>
    <property type="match status" value="1"/>
</dbReference>
<evidence type="ECO:0000256" key="1">
    <source>
        <dbReference type="ARBA" id="ARBA00004370"/>
    </source>
</evidence>
<name>A0A3Q0FP07_ALLSI</name>
<dbReference type="PROSITE" id="PS50104">
    <property type="entry name" value="TIR"/>
    <property type="match status" value="1"/>
</dbReference>
<evidence type="ECO:0000313" key="10">
    <source>
        <dbReference type="RefSeq" id="XP_025049391.1"/>
    </source>
</evidence>
<feature type="transmembrane region" description="Helical" evidence="7">
    <location>
        <begin position="324"/>
        <end position="344"/>
    </location>
</feature>
<keyword evidence="3" id="KW-0732">Signal</keyword>
<dbReference type="InParanoid" id="A0A3Q0FP07"/>
<dbReference type="SMART" id="SM00255">
    <property type="entry name" value="TIR"/>
    <property type="match status" value="1"/>
</dbReference>
<dbReference type="RefSeq" id="XP_025049391.1">
    <property type="nucleotide sequence ID" value="XM_025193606.1"/>
</dbReference>
<evidence type="ECO:0000256" key="3">
    <source>
        <dbReference type="ARBA" id="ARBA00022729"/>
    </source>
</evidence>
<sequence length="456" mass="51642">MYLIKKSRIKKAGRVHHMPRENSPRSVMDLEKKTEPLLDRDAREASSSQSTMAGITGYQETQTPLEVPALTAHETHHIFISYSSMDSAWARGLIQKLEATLPELKVCFHERDFMPTKTLSENMVESIQRSQKILLVLSPDFVQSRWCLLVANLSIFRDCIERKPVIPVMLQTCSVPLHLTHLTCLDTSDVHFFVKVSKVICTPNHQMQNATMVPYNPPSLYNGKALLTLCAVNEHILLKRSGGIFSDVVPDQLSMVSDDPELYRTAIQMINKVSSRTVPCSPAICFFVFWTCLFATLIYTYFLALEHLDPENELFMWVYECTGYMLLALVLVTTVALVSCIYHYNVKLPNVKLLEMSQVAGLASCLLQKNSLLMGCASRVELHFVYISLEGCRKEFADTFGESSPCAEKMFQRALHYFSSDYACFVAKKYFLFSQAEAMPGHWDKGPCFASLFLTA</sequence>
<reference evidence="10" key="1">
    <citation type="submission" date="2025-08" db="UniProtKB">
        <authorList>
            <consortium name="RefSeq"/>
        </authorList>
    </citation>
    <scope>IDENTIFICATION</scope>
</reference>
<evidence type="ECO:0000313" key="9">
    <source>
        <dbReference type="Proteomes" id="UP000189705"/>
    </source>
</evidence>
<dbReference type="GO" id="GO:0038023">
    <property type="term" value="F:signaling receptor activity"/>
    <property type="evidence" value="ECO:0007669"/>
    <property type="project" value="TreeGrafter"/>
</dbReference>
<feature type="domain" description="TIR" evidence="8">
    <location>
        <begin position="74"/>
        <end position="200"/>
    </location>
</feature>
<gene>
    <name evidence="10" type="primary">LOC112548286</name>
</gene>
<dbReference type="GO" id="GO:0007165">
    <property type="term" value="P:signal transduction"/>
    <property type="evidence" value="ECO:0007669"/>
    <property type="project" value="InterPro"/>
</dbReference>
<dbReference type="PANTHER" id="PTHR24365">
    <property type="entry name" value="TOLL-LIKE RECEPTOR"/>
    <property type="match status" value="1"/>
</dbReference>
<dbReference type="KEGG" id="asn:112548286"/>
<dbReference type="Gene3D" id="3.40.50.10140">
    <property type="entry name" value="Toll/interleukin-1 receptor homology (TIR) domain"/>
    <property type="match status" value="1"/>
</dbReference>
<dbReference type="Pfam" id="PF13676">
    <property type="entry name" value="TIR_2"/>
    <property type="match status" value="1"/>
</dbReference>
<comment type="subcellular location">
    <subcellularLocation>
        <location evidence="1">Membrane</location>
    </subcellularLocation>
</comment>
<feature type="transmembrane region" description="Helical" evidence="7">
    <location>
        <begin position="284"/>
        <end position="304"/>
    </location>
</feature>
<evidence type="ECO:0000256" key="7">
    <source>
        <dbReference type="SAM" id="Phobius"/>
    </source>
</evidence>
<dbReference type="InterPro" id="IPR035897">
    <property type="entry name" value="Toll_tir_struct_dom_sf"/>
</dbReference>
<dbReference type="GO" id="GO:0006954">
    <property type="term" value="P:inflammatory response"/>
    <property type="evidence" value="ECO:0007669"/>
    <property type="project" value="TreeGrafter"/>
</dbReference>